<dbReference type="GO" id="GO:0071821">
    <property type="term" value="C:FANCM-MHF complex"/>
    <property type="evidence" value="ECO:0000318"/>
    <property type="project" value="GO_Central"/>
</dbReference>
<dbReference type="Proteomes" id="UP000004994">
    <property type="component" value="Chromosome 7"/>
</dbReference>
<dbReference type="InterPro" id="IPR009072">
    <property type="entry name" value="Histone-fold"/>
</dbReference>
<dbReference type="GO" id="GO:0003682">
    <property type="term" value="F:chromatin binding"/>
    <property type="evidence" value="ECO:0000318"/>
    <property type="project" value="GO_Central"/>
</dbReference>
<evidence type="ECO:0008006" key="8">
    <source>
        <dbReference type="Google" id="ProtNLM"/>
    </source>
</evidence>
<protein>
    <recommendedName>
        <fullName evidence="8">Centromere protein S</fullName>
    </recommendedName>
</protein>
<dbReference type="EnsemblPlants" id="Solyc07g054400.2.1">
    <property type="protein sequence ID" value="Solyc07g054400.2.1"/>
    <property type="gene ID" value="Solyc07g054400.2"/>
</dbReference>
<dbReference type="PaxDb" id="4081-Solyc07g054400.1.1"/>
<dbReference type="PANTHER" id="PTHR22980">
    <property type="entry name" value="CORTISTATIN"/>
    <property type="match status" value="1"/>
</dbReference>
<dbReference type="InParanoid" id="A0A3Q7HFL9"/>
<evidence type="ECO:0000256" key="3">
    <source>
        <dbReference type="ARBA" id="ARBA00023125"/>
    </source>
</evidence>
<feature type="region of interest" description="Disordered" evidence="5">
    <location>
        <begin position="111"/>
        <end position="132"/>
    </location>
</feature>
<dbReference type="GO" id="GO:0003677">
    <property type="term" value="F:DNA binding"/>
    <property type="evidence" value="ECO:0007669"/>
    <property type="project" value="UniProtKB-KW"/>
</dbReference>
<dbReference type="PANTHER" id="PTHR22980:SF0">
    <property type="entry name" value="CENTROMERE PROTEIN S"/>
    <property type="match status" value="1"/>
</dbReference>
<accession>A0A3Q7HFL9</accession>
<keyword evidence="4" id="KW-0234">DNA repair</keyword>
<evidence type="ECO:0000256" key="2">
    <source>
        <dbReference type="ARBA" id="ARBA00022763"/>
    </source>
</evidence>
<sequence length="428" mass="48879">MEDLDGGMASDVEREEEEAVTDLLRDRFRLCTISIAEDEAKQCGMEVSQPIITCISDLAFKFAEQLSKDLELFAQHAGRKSVNMEDVILSAHRNDHLAASLRSFCNDLKTKERNSERKRKKNPKREDIGASSSVRCEFTRRYPMVENFSSPRSQMSKLHMHFRPRSLNVMQSVISNDSYETFVRYSASNPRDPFSSRSDFQEFSVSHASNSTTFQMHATFIYLVLSNYLPSLPSCGSHALMDSCNSPLLLRLFPLLPAASVVKFVAVFDGEEIVDFISDILMSRSVFCVPSQCILDFMSSICLLRTHRRERNLQEVFKAIEFTFFLLYKETRLSLSLWRVIIPNTAAPNASSSTTPYDLPVPFHAFALSYVLQEMCKEFLSAACHLKMVLKLLSPLSLHAEESHKFVVLIYKELRKSREFEGNMCIAW</sequence>
<reference evidence="6" key="1">
    <citation type="journal article" date="2012" name="Nature">
        <title>The tomato genome sequence provides insights into fleshy fruit evolution.</title>
        <authorList>
            <consortium name="Tomato Genome Consortium"/>
        </authorList>
    </citation>
    <scope>NUCLEOTIDE SEQUENCE [LARGE SCALE GENOMIC DNA]</scope>
    <source>
        <strain evidence="6">cv. Heinz 1706</strain>
    </source>
</reference>
<proteinExistence type="inferred from homology"/>
<dbReference type="Gene3D" id="1.10.20.10">
    <property type="entry name" value="Histone, subunit A"/>
    <property type="match status" value="1"/>
</dbReference>
<name>A0A3Q7HFL9_SOLLC</name>
<comment type="similarity">
    <text evidence="1">Belongs to the TAF9 family. CENP-S/MHF1 subfamily.</text>
</comment>
<dbReference type="SUPFAM" id="SSF47113">
    <property type="entry name" value="Histone-fold"/>
    <property type="match status" value="1"/>
</dbReference>
<dbReference type="Gramene" id="Solyc07g054400.2.1">
    <property type="protein sequence ID" value="Solyc07g054400.2.1"/>
    <property type="gene ID" value="Solyc07g054400.2"/>
</dbReference>
<dbReference type="InterPro" id="IPR029003">
    <property type="entry name" value="CENP-S/Mhf1"/>
</dbReference>
<evidence type="ECO:0000313" key="6">
    <source>
        <dbReference type="EnsemblPlants" id="Solyc07g054400.2.1"/>
    </source>
</evidence>
<keyword evidence="7" id="KW-1185">Reference proteome</keyword>
<organism evidence="6">
    <name type="scientific">Solanum lycopersicum</name>
    <name type="common">Tomato</name>
    <name type="synonym">Lycopersicon esculentum</name>
    <dbReference type="NCBI Taxonomy" id="4081"/>
    <lineage>
        <taxon>Eukaryota</taxon>
        <taxon>Viridiplantae</taxon>
        <taxon>Streptophyta</taxon>
        <taxon>Embryophyta</taxon>
        <taxon>Tracheophyta</taxon>
        <taxon>Spermatophyta</taxon>
        <taxon>Magnoliopsida</taxon>
        <taxon>eudicotyledons</taxon>
        <taxon>Gunneridae</taxon>
        <taxon>Pentapetalae</taxon>
        <taxon>asterids</taxon>
        <taxon>lamiids</taxon>
        <taxon>Solanales</taxon>
        <taxon>Solanaceae</taxon>
        <taxon>Solanoideae</taxon>
        <taxon>Solaneae</taxon>
        <taxon>Solanum</taxon>
        <taxon>Solanum subgen. Lycopersicon</taxon>
    </lineage>
</organism>
<evidence type="ECO:0000256" key="1">
    <source>
        <dbReference type="ARBA" id="ARBA00006612"/>
    </source>
</evidence>
<keyword evidence="3" id="KW-0238">DNA-binding</keyword>
<dbReference type="GO" id="GO:0031297">
    <property type="term" value="P:replication fork processing"/>
    <property type="evidence" value="ECO:0000318"/>
    <property type="project" value="GO_Central"/>
</dbReference>
<dbReference type="CDD" id="cd22919">
    <property type="entry name" value="HFD_CENP-S"/>
    <property type="match status" value="1"/>
</dbReference>
<dbReference type="GO" id="GO:0000712">
    <property type="term" value="P:resolution of meiotic recombination intermediates"/>
    <property type="evidence" value="ECO:0000318"/>
    <property type="project" value="GO_Central"/>
</dbReference>
<evidence type="ECO:0000256" key="5">
    <source>
        <dbReference type="SAM" id="MobiDB-lite"/>
    </source>
</evidence>
<keyword evidence="2" id="KW-0227">DNA damage</keyword>
<dbReference type="GO" id="GO:0046982">
    <property type="term" value="F:protein heterodimerization activity"/>
    <property type="evidence" value="ECO:0007669"/>
    <property type="project" value="InterPro"/>
</dbReference>
<dbReference type="Pfam" id="PF15630">
    <property type="entry name" value="CENP-S"/>
    <property type="match status" value="1"/>
</dbReference>
<evidence type="ECO:0000256" key="4">
    <source>
        <dbReference type="ARBA" id="ARBA00023204"/>
    </source>
</evidence>
<dbReference type="AlphaFoldDB" id="A0A3Q7HFL9"/>
<evidence type="ECO:0000313" key="7">
    <source>
        <dbReference type="Proteomes" id="UP000004994"/>
    </source>
</evidence>
<dbReference type="GO" id="GO:0006281">
    <property type="term" value="P:DNA repair"/>
    <property type="evidence" value="ECO:0007669"/>
    <property type="project" value="UniProtKB-KW"/>
</dbReference>
<dbReference type="STRING" id="4081.A0A3Q7HFL9"/>
<reference evidence="6" key="2">
    <citation type="submission" date="2019-01" db="UniProtKB">
        <authorList>
            <consortium name="EnsemblPlants"/>
        </authorList>
    </citation>
    <scope>IDENTIFICATION</scope>
    <source>
        <strain evidence="6">cv. Heinz 1706</strain>
    </source>
</reference>